<evidence type="ECO:0000256" key="2">
    <source>
        <dbReference type="ARBA" id="ARBA00023134"/>
    </source>
</evidence>
<dbReference type="AlphaFoldDB" id="A0A0H2S6H0"/>
<dbReference type="SMART" id="SM00053">
    <property type="entry name" value="DYNc"/>
    <property type="match status" value="1"/>
</dbReference>
<evidence type="ECO:0000313" key="6">
    <source>
        <dbReference type="Proteomes" id="UP000053477"/>
    </source>
</evidence>
<dbReference type="STRING" id="27342.A0A0H2S6H0"/>
<name>A0A0H2S6H0_9AGAM</name>
<evidence type="ECO:0000259" key="3">
    <source>
        <dbReference type="PROSITE" id="PS51388"/>
    </source>
</evidence>
<sequence length="762" mass="86080">MVSTDLSTSEYGSRVRQLIELSRKLRDIGAQSVLDIPRIAVIGGQSAGKSSLVEAVSGIRVPRAAGTCTRCPMEVNLKSRPGAWSCQISLRFEYDQHGLPLADVSLIPFGVALASPDDVEIALMRAQAAILNYPLIRYSEFMQKSKADLEKYRDAEAFSNGTLKFSKNVVCVDVYDEGCSDLSFVDLPGLIQNDERELVDLVEDLVRSNITGECLILVTIPMSDDMENQRSMRLAREVDVERRRTIGVLTKPDTLTKGSTSARQKWKDVLSGKENVLNLGYYCVKLSDDAEREKNLPRAEREEDAENSFFATTDPWSDLQKTLGYRFGVRNTVAYLSTQLTLLLDLTLPTLRLKAEQLLTECKEALTELPRPVVMDASTEVLTRVTDFCQHLTATVNGLDLVTDDGITATDGKTFVQQNRATYLTFKRKIRATAPDFRAFEDHLKYTKPFYYDKDESDEESSDEHETPKTCGPYNLYDVRRVIKSSIAWELPNNVPFDAKRKLIGDFTCLWDVPAVACYNAVAARLQQQLGASIDQHFLRFPRLQSYMTVKIMEKYEIQKTTAISAVETTLRIEKDPLFTQNTHYLDSCRRKWLTHSLSDPPYEILTDVRSPFTMSRRSSFDYPAVPHAINRSPSPTTRALSALAELGYKDLKASDLARLTQHDNFDEEVNVMAEVRAYFQVAYKRIIDNIPLTIEHALNKGLANSMKVNLLQELDLGSSEASKRLKDLLDEDPVVKARREQLEAQRRRLEQVLVELSRVGV</sequence>
<dbReference type="InterPro" id="IPR022812">
    <property type="entry name" value="Dynamin"/>
</dbReference>
<proteinExistence type="predicted"/>
<dbReference type="Pfam" id="PF00350">
    <property type="entry name" value="Dynamin_N"/>
    <property type="match status" value="1"/>
</dbReference>
<dbReference type="CDD" id="cd08771">
    <property type="entry name" value="DLP_1"/>
    <property type="match status" value="1"/>
</dbReference>
<accession>A0A0H2S6H0</accession>
<dbReference type="PRINTS" id="PR00195">
    <property type="entry name" value="DYNAMIN"/>
</dbReference>
<evidence type="ECO:0000313" key="5">
    <source>
        <dbReference type="EMBL" id="KLO12396.1"/>
    </source>
</evidence>
<dbReference type="Proteomes" id="UP000053477">
    <property type="component" value="Unassembled WGS sequence"/>
</dbReference>
<keyword evidence="1" id="KW-0547">Nucleotide-binding</keyword>
<dbReference type="GO" id="GO:0008017">
    <property type="term" value="F:microtubule binding"/>
    <property type="evidence" value="ECO:0007669"/>
    <property type="project" value="TreeGrafter"/>
</dbReference>
<dbReference type="OrthoDB" id="5061070at2759"/>
<dbReference type="InParanoid" id="A0A0H2S6H0"/>
<dbReference type="EMBL" id="KQ085978">
    <property type="protein sequence ID" value="KLO12396.1"/>
    <property type="molecule type" value="Genomic_DNA"/>
</dbReference>
<dbReference type="GO" id="GO:0005525">
    <property type="term" value="F:GTP binding"/>
    <property type="evidence" value="ECO:0007669"/>
    <property type="project" value="InterPro"/>
</dbReference>
<dbReference type="SUPFAM" id="SSF52540">
    <property type="entry name" value="P-loop containing nucleoside triphosphate hydrolases"/>
    <property type="match status" value="1"/>
</dbReference>
<keyword evidence="2" id="KW-0342">GTP-binding</keyword>
<organism evidence="5 6">
    <name type="scientific">Schizopora paradoxa</name>
    <dbReference type="NCBI Taxonomy" id="27342"/>
    <lineage>
        <taxon>Eukaryota</taxon>
        <taxon>Fungi</taxon>
        <taxon>Dikarya</taxon>
        <taxon>Basidiomycota</taxon>
        <taxon>Agaricomycotina</taxon>
        <taxon>Agaricomycetes</taxon>
        <taxon>Hymenochaetales</taxon>
        <taxon>Schizoporaceae</taxon>
        <taxon>Schizopora</taxon>
    </lineage>
</organism>
<dbReference type="GO" id="GO:0003924">
    <property type="term" value="F:GTPase activity"/>
    <property type="evidence" value="ECO:0007669"/>
    <property type="project" value="InterPro"/>
</dbReference>
<feature type="domain" description="Dynamin-type G" evidence="4">
    <location>
        <begin position="33"/>
        <end position="349"/>
    </location>
</feature>
<dbReference type="Pfam" id="PF01031">
    <property type="entry name" value="Dynamin_M"/>
    <property type="match status" value="2"/>
</dbReference>
<dbReference type="Gene3D" id="1.20.120.1240">
    <property type="entry name" value="Dynamin, middle domain"/>
    <property type="match status" value="1"/>
</dbReference>
<reference evidence="5 6" key="1">
    <citation type="submission" date="2015-04" db="EMBL/GenBank/DDBJ databases">
        <title>Complete genome sequence of Schizopora paradoxa KUC8140, a cosmopolitan wood degrader in East Asia.</title>
        <authorList>
            <consortium name="DOE Joint Genome Institute"/>
            <person name="Min B."/>
            <person name="Park H."/>
            <person name="Jang Y."/>
            <person name="Kim J.-J."/>
            <person name="Kim K.H."/>
            <person name="Pangilinan J."/>
            <person name="Lipzen A."/>
            <person name="Riley R."/>
            <person name="Grigoriev I.V."/>
            <person name="Spatafora J.W."/>
            <person name="Choi I.-G."/>
        </authorList>
    </citation>
    <scope>NUCLEOTIDE SEQUENCE [LARGE SCALE GENOMIC DNA]</scope>
    <source>
        <strain evidence="5 6">KUC8140</strain>
    </source>
</reference>
<dbReference type="GO" id="GO:0005874">
    <property type="term" value="C:microtubule"/>
    <property type="evidence" value="ECO:0007669"/>
    <property type="project" value="TreeGrafter"/>
</dbReference>
<dbReference type="InterPro" id="IPR045063">
    <property type="entry name" value="Dynamin_N"/>
</dbReference>
<dbReference type="PROSITE" id="PS51388">
    <property type="entry name" value="GED"/>
    <property type="match status" value="1"/>
</dbReference>
<protein>
    <recommendedName>
        <fullName evidence="7">P-loop containing nucleoside triphosphate hydrolase protein</fullName>
    </recommendedName>
</protein>
<dbReference type="PROSITE" id="PS51718">
    <property type="entry name" value="G_DYNAMIN_2"/>
    <property type="match status" value="1"/>
</dbReference>
<dbReference type="InterPro" id="IPR027417">
    <property type="entry name" value="P-loop_NTPase"/>
</dbReference>
<gene>
    <name evidence="5" type="ORF">SCHPADRAFT_853916</name>
</gene>
<dbReference type="Pfam" id="PF02212">
    <property type="entry name" value="GED"/>
    <property type="match status" value="1"/>
</dbReference>
<feature type="domain" description="GED" evidence="3">
    <location>
        <begin position="669"/>
        <end position="762"/>
    </location>
</feature>
<dbReference type="InterPro" id="IPR030381">
    <property type="entry name" value="G_DYNAMIN_dom"/>
</dbReference>
<dbReference type="GO" id="GO:0005737">
    <property type="term" value="C:cytoplasm"/>
    <property type="evidence" value="ECO:0007669"/>
    <property type="project" value="TreeGrafter"/>
</dbReference>
<dbReference type="InterPro" id="IPR020850">
    <property type="entry name" value="GED_dom"/>
</dbReference>
<dbReference type="InterPro" id="IPR003130">
    <property type="entry name" value="GED"/>
</dbReference>
<dbReference type="Gene3D" id="3.40.50.300">
    <property type="entry name" value="P-loop containing nucleotide triphosphate hydrolases"/>
    <property type="match status" value="1"/>
</dbReference>
<dbReference type="PANTHER" id="PTHR11566">
    <property type="entry name" value="DYNAMIN"/>
    <property type="match status" value="1"/>
</dbReference>
<evidence type="ECO:0000259" key="4">
    <source>
        <dbReference type="PROSITE" id="PS51718"/>
    </source>
</evidence>
<keyword evidence="6" id="KW-1185">Reference proteome</keyword>
<dbReference type="InterPro" id="IPR000375">
    <property type="entry name" value="Dynamin_stalk"/>
</dbReference>
<evidence type="ECO:0008006" key="7">
    <source>
        <dbReference type="Google" id="ProtNLM"/>
    </source>
</evidence>
<evidence type="ECO:0000256" key="1">
    <source>
        <dbReference type="ARBA" id="ARBA00022741"/>
    </source>
</evidence>
<dbReference type="GO" id="GO:0016020">
    <property type="term" value="C:membrane"/>
    <property type="evidence" value="ECO:0007669"/>
    <property type="project" value="TreeGrafter"/>
</dbReference>
<dbReference type="InterPro" id="IPR001401">
    <property type="entry name" value="Dynamin_GTPase"/>
</dbReference>